<evidence type="ECO:0000256" key="8">
    <source>
        <dbReference type="ARBA" id="ARBA00051245"/>
    </source>
</evidence>
<gene>
    <name evidence="10" type="ORF">ACFPOH_05210</name>
</gene>
<protein>
    <recommendedName>
        <fullName evidence="2">non-specific protein-tyrosine kinase</fullName>
        <ecNumber evidence="2">2.7.10.2</ecNumber>
    </recommendedName>
</protein>
<comment type="caution">
    <text evidence="10">The sequence shown here is derived from an EMBL/GenBank/DDBJ whole genome shotgun (WGS) entry which is preliminary data.</text>
</comment>
<dbReference type="PANTHER" id="PTHR32309:SF13">
    <property type="entry name" value="FERRIC ENTEROBACTIN TRANSPORT PROTEIN FEPE"/>
    <property type="match status" value="1"/>
</dbReference>
<evidence type="ECO:0000256" key="1">
    <source>
        <dbReference type="ARBA" id="ARBA00007316"/>
    </source>
</evidence>
<dbReference type="EC" id="2.7.10.2" evidence="2"/>
<dbReference type="Proteomes" id="UP001595978">
    <property type="component" value="Unassembled WGS sequence"/>
</dbReference>
<dbReference type="InterPro" id="IPR027417">
    <property type="entry name" value="P-loop_NTPase"/>
</dbReference>
<keyword evidence="5 10" id="KW-0418">Kinase</keyword>
<proteinExistence type="inferred from homology"/>
<dbReference type="CDD" id="cd05387">
    <property type="entry name" value="BY-kinase"/>
    <property type="match status" value="1"/>
</dbReference>
<accession>A0ABW0REA0</accession>
<dbReference type="Gene3D" id="3.40.50.300">
    <property type="entry name" value="P-loop containing nucleotide triphosphate hydrolases"/>
    <property type="match status" value="1"/>
</dbReference>
<dbReference type="Pfam" id="PF13614">
    <property type="entry name" value="AAA_31"/>
    <property type="match status" value="1"/>
</dbReference>
<evidence type="ECO:0000256" key="7">
    <source>
        <dbReference type="ARBA" id="ARBA00023137"/>
    </source>
</evidence>
<organism evidence="10 11">
    <name type="scientific">Ureibacillus suwonensis</name>
    <dbReference type="NCBI Taxonomy" id="313007"/>
    <lineage>
        <taxon>Bacteria</taxon>
        <taxon>Bacillati</taxon>
        <taxon>Bacillota</taxon>
        <taxon>Bacilli</taxon>
        <taxon>Bacillales</taxon>
        <taxon>Caryophanaceae</taxon>
        <taxon>Ureibacillus</taxon>
    </lineage>
</organism>
<name>A0ABW0REA0_9BACL</name>
<keyword evidence="7" id="KW-0829">Tyrosine-protein kinase</keyword>
<dbReference type="EMBL" id="JBHSNQ010000048">
    <property type="protein sequence ID" value="MFC5541177.1"/>
    <property type="molecule type" value="Genomic_DNA"/>
</dbReference>
<evidence type="ECO:0000313" key="10">
    <source>
        <dbReference type="EMBL" id="MFC5541177.1"/>
    </source>
</evidence>
<feature type="domain" description="AAA" evidence="9">
    <location>
        <begin position="48"/>
        <end position="182"/>
    </location>
</feature>
<reference evidence="11" key="1">
    <citation type="journal article" date="2019" name="Int. J. Syst. Evol. Microbiol.">
        <title>The Global Catalogue of Microorganisms (GCM) 10K type strain sequencing project: providing services to taxonomists for standard genome sequencing and annotation.</title>
        <authorList>
            <consortium name="The Broad Institute Genomics Platform"/>
            <consortium name="The Broad Institute Genome Sequencing Center for Infectious Disease"/>
            <person name="Wu L."/>
            <person name="Ma J."/>
        </authorList>
    </citation>
    <scope>NUCLEOTIDE SEQUENCE [LARGE SCALE GENOMIC DNA]</scope>
    <source>
        <strain evidence="11">CCUG 56331</strain>
    </source>
</reference>
<evidence type="ECO:0000256" key="3">
    <source>
        <dbReference type="ARBA" id="ARBA00022679"/>
    </source>
</evidence>
<dbReference type="PANTHER" id="PTHR32309">
    <property type="entry name" value="TYROSINE-PROTEIN KINASE"/>
    <property type="match status" value="1"/>
</dbReference>
<dbReference type="NCBIfam" id="TIGR01007">
    <property type="entry name" value="eps_fam"/>
    <property type="match status" value="1"/>
</dbReference>
<evidence type="ECO:0000259" key="9">
    <source>
        <dbReference type="Pfam" id="PF13614"/>
    </source>
</evidence>
<keyword evidence="6" id="KW-0067">ATP-binding</keyword>
<comment type="similarity">
    <text evidence="1">Belongs to the CpsD/CapB family.</text>
</comment>
<sequence>MFKRKKKKNNKTMARKLIVETNPKSFISEQFRTIRTNIKFSMPDIDLKTIVITSAGAGEGKSTVSANIAAVFSQEGKKVLLIDGDMRKPTIHYTFRLKNVFGLSSLLTKQCELEEAIQETYIEGLYAITSGPIPPNPAELLASKQMGLIMESLKEEFDLIVFDAPPVLSVTDAQILSNRCDATILIVSSGETQKASIVKAKELLDMSKANIIGVVINNAVIEKGHYYYYYYYGASE</sequence>
<evidence type="ECO:0000256" key="5">
    <source>
        <dbReference type="ARBA" id="ARBA00022777"/>
    </source>
</evidence>
<keyword evidence="4" id="KW-0547">Nucleotide-binding</keyword>
<dbReference type="RefSeq" id="WP_390308983.1">
    <property type="nucleotide sequence ID" value="NZ_JBHSNQ010000048.1"/>
</dbReference>
<dbReference type="SUPFAM" id="SSF52540">
    <property type="entry name" value="P-loop containing nucleoside triphosphate hydrolases"/>
    <property type="match status" value="1"/>
</dbReference>
<keyword evidence="11" id="KW-1185">Reference proteome</keyword>
<dbReference type="InterPro" id="IPR005702">
    <property type="entry name" value="Wzc-like_C"/>
</dbReference>
<dbReference type="GO" id="GO:0004715">
    <property type="term" value="F:non-membrane spanning protein tyrosine kinase activity"/>
    <property type="evidence" value="ECO:0007669"/>
    <property type="project" value="UniProtKB-EC"/>
</dbReference>
<evidence type="ECO:0000256" key="4">
    <source>
        <dbReference type="ARBA" id="ARBA00022741"/>
    </source>
</evidence>
<evidence type="ECO:0000313" key="11">
    <source>
        <dbReference type="Proteomes" id="UP001595978"/>
    </source>
</evidence>
<evidence type="ECO:0000256" key="6">
    <source>
        <dbReference type="ARBA" id="ARBA00022840"/>
    </source>
</evidence>
<evidence type="ECO:0000256" key="2">
    <source>
        <dbReference type="ARBA" id="ARBA00011903"/>
    </source>
</evidence>
<dbReference type="InterPro" id="IPR050445">
    <property type="entry name" value="Bact_polysacc_biosynth/exp"/>
</dbReference>
<dbReference type="InterPro" id="IPR025669">
    <property type="entry name" value="AAA_dom"/>
</dbReference>
<comment type="catalytic activity">
    <reaction evidence="8">
        <text>L-tyrosyl-[protein] + ATP = O-phospho-L-tyrosyl-[protein] + ADP + H(+)</text>
        <dbReference type="Rhea" id="RHEA:10596"/>
        <dbReference type="Rhea" id="RHEA-COMP:10136"/>
        <dbReference type="Rhea" id="RHEA-COMP:20101"/>
        <dbReference type="ChEBI" id="CHEBI:15378"/>
        <dbReference type="ChEBI" id="CHEBI:30616"/>
        <dbReference type="ChEBI" id="CHEBI:46858"/>
        <dbReference type="ChEBI" id="CHEBI:61978"/>
        <dbReference type="ChEBI" id="CHEBI:456216"/>
        <dbReference type="EC" id="2.7.10.2"/>
    </reaction>
</comment>
<keyword evidence="3 10" id="KW-0808">Transferase</keyword>